<reference evidence="12 13" key="1">
    <citation type="journal article" date="2016" name="Nat. Commun.">
        <title>Extremotolerant tardigrade genome and improved radiotolerance of human cultured cells by tardigrade-unique protein.</title>
        <authorList>
            <person name="Hashimoto T."/>
            <person name="Horikawa D.D."/>
            <person name="Saito Y."/>
            <person name="Kuwahara H."/>
            <person name="Kozuka-Hata H."/>
            <person name="Shin-I T."/>
            <person name="Minakuchi Y."/>
            <person name="Ohishi K."/>
            <person name="Motoyama A."/>
            <person name="Aizu T."/>
            <person name="Enomoto A."/>
            <person name="Kondo K."/>
            <person name="Tanaka S."/>
            <person name="Hara Y."/>
            <person name="Koshikawa S."/>
            <person name="Sagara H."/>
            <person name="Miura T."/>
            <person name="Yokobori S."/>
            <person name="Miyagawa K."/>
            <person name="Suzuki Y."/>
            <person name="Kubo T."/>
            <person name="Oyama M."/>
            <person name="Kohara Y."/>
            <person name="Fujiyama A."/>
            <person name="Arakawa K."/>
            <person name="Katayama T."/>
            <person name="Toyoda A."/>
            <person name="Kunieda T."/>
        </authorList>
    </citation>
    <scope>NUCLEOTIDE SEQUENCE [LARGE SCALE GENOMIC DNA]</scope>
    <source>
        <strain evidence="12 13">YOKOZUNA-1</strain>
    </source>
</reference>
<evidence type="ECO:0000256" key="9">
    <source>
        <dbReference type="ARBA" id="ARBA00023128"/>
    </source>
</evidence>
<sequence length="412" mass="43249">MSSPAEAHVRRKTNYWPDFDEQVARNLPPLESSNSPFSRSDDRSYDTSSASSAARSSTSGEARSDAARATAASAAGEHRGSTSGGLGSGASGEASGKGTSGGRRSSWFGGKSSGVAGETRSDTAQHAGSRGASGEHQSSSSGGSGSGTSGQAGGNRGSASAGFFGLGSGTSGQAGGGRGGASNDTHHGSASNDTHHGGASNDARHGGASGEQRSGSSDGFFSKAAAAALGGAGGAGGYRSGASGEHHGEAGQHRKGAFGDVHSVASGEYGDEDRDVYRPYFLRREMPQPFPQDKTTWYAKYFKQGRTDDFYPFWGAVGGYLCVVFGNYRIGHPVFSRIYLHAGGALLGWWLGGQIDYYQSKSYAERDAMMRHYMSLHPEDFQEQRPPKLKYVIYPWYPVRETYEGLKNYPFK</sequence>
<dbReference type="Proteomes" id="UP000186922">
    <property type="component" value="Unassembled WGS sequence"/>
</dbReference>
<proteinExistence type="inferred from homology"/>
<keyword evidence="10" id="KW-0472">Membrane</keyword>
<feature type="region of interest" description="Disordered" evidence="11">
    <location>
        <begin position="1"/>
        <end position="218"/>
    </location>
</feature>
<evidence type="ECO:0008006" key="14">
    <source>
        <dbReference type="Google" id="ProtNLM"/>
    </source>
</evidence>
<accession>A0A1D1UTB4</accession>
<organism evidence="12 13">
    <name type="scientific">Ramazzottius varieornatus</name>
    <name type="common">Water bear</name>
    <name type="synonym">Tardigrade</name>
    <dbReference type="NCBI Taxonomy" id="947166"/>
    <lineage>
        <taxon>Eukaryota</taxon>
        <taxon>Metazoa</taxon>
        <taxon>Ecdysozoa</taxon>
        <taxon>Tardigrada</taxon>
        <taxon>Eutardigrada</taxon>
        <taxon>Parachela</taxon>
        <taxon>Hypsibioidea</taxon>
        <taxon>Ramazzottiidae</taxon>
        <taxon>Ramazzottius</taxon>
    </lineage>
</organism>
<comment type="subcellular location">
    <subcellularLocation>
        <location evidence="1">Mitochondrion inner membrane</location>
        <topology evidence="1">Single-pass membrane protein</topology>
        <orientation evidence="1">Matrix side</orientation>
    </subcellularLocation>
</comment>
<dbReference type="Pfam" id="PF06374">
    <property type="entry name" value="NDUF_C2"/>
    <property type="match status" value="1"/>
</dbReference>
<feature type="compositionally biased region" description="Gly residues" evidence="11">
    <location>
        <begin position="164"/>
        <end position="180"/>
    </location>
</feature>
<evidence type="ECO:0000256" key="10">
    <source>
        <dbReference type="ARBA" id="ARBA00023136"/>
    </source>
</evidence>
<dbReference type="InterPro" id="IPR009423">
    <property type="entry name" value="NDUC2"/>
</dbReference>
<dbReference type="OrthoDB" id="6329847at2759"/>
<gene>
    <name evidence="12" type="primary">RvY_01969-1</name>
    <name evidence="12" type="synonym">RvY_01969.1</name>
    <name evidence="12" type="ORF">RvY_01969</name>
</gene>
<evidence type="ECO:0000256" key="8">
    <source>
        <dbReference type="ARBA" id="ARBA00022989"/>
    </source>
</evidence>
<dbReference type="GO" id="GO:0006120">
    <property type="term" value="P:mitochondrial electron transport, NADH to ubiquinone"/>
    <property type="evidence" value="ECO:0007669"/>
    <property type="project" value="InterPro"/>
</dbReference>
<comment type="caution">
    <text evidence="12">The sequence shown here is derived from an EMBL/GenBank/DDBJ whole genome shotgun (WGS) entry which is preliminary data.</text>
</comment>
<evidence type="ECO:0000256" key="1">
    <source>
        <dbReference type="ARBA" id="ARBA00004298"/>
    </source>
</evidence>
<keyword evidence="5" id="KW-0812">Transmembrane</keyword>
<comment type="similarity">
    <text evidence="2">Belongs to the complex I NDUFC2 subunit family.</text>
</comment>
<keyword evidence="13" id="KW-1185">Reference proteome</keyword>
<keyword evidence="4" id="KW-0679">Respiratory chain</keyword>
<name>A0A1D1UTB4_RAMVA</name>
<dbReference type="PANTHER" id="PTHR13099:SF0">
    <property type="entry name" value="NADH DEHYDROGENASE [UBIQUINONE] 1 SUBUNIT C2-RELATED"/>
    <property type="match status" value="1"/>
</dbReference>
<keyword evidence="8" id="KW-1133">Transmembrane helix</keyword>
<feature type="compositionally biased region" description="Low complexity" evidence="11">
    <location>
        <begin position="91"/>
        <end position="106"/>
    </location>
</feature>
<feature type="region of interest" description="Disordered" evidence="11">
    <location>
        <begin position="234"/>
        <end position="257"/>
    </location>
</feature>
<evidence type="ECO:0000256" key="6">
    <source>
        <dbReference type="ARBA" id="ARBA00022792"/>
    </source>
</evidence>
<evidence type="ECO:0000256" key="11">
    <source>
        <dbReference type="SAM" id="MobiDB-lite"/>
    </source>
</evidence>
<evidence type="ECO:0000313" key="13">
    <source>
        <dbReference type="Proteomes" id="UP000186922"/>
    </source>
</evidence>
<feature type="compositionally biased region" description="Low complexity" evidence="11">
    <location>
        <begin position="129"/>
        <end position="141"/>
    </location>
</feature>
<dbReference type="PANTHER" id="PTHR13099">
    <property type="entry name" value="NADH-UBIQUINONE OXIDOREDUCTASE SUBUNIT B14.5B"/>
    <property type="match status" value="1"/>
</dbReference>
<evidence type="ECO:0000256" key="2">
    <source>
        <dbReference type="ARBA" id="ARBA00008674"/>
    </source>
</evidence>
<dbReference type="EMBL" id="BDGG01000001">
    <property type="protein sequence ID" value="GAU89418.1"/>
    <property type="molecule type" value="Genomic_DNA"/>
</dbReference>
<protein>
    <recommendedName>
        <fullName evidence="14">NADH dehydrogenase [ubiquinone] 1 subunit C2</fullName>
    </recommendedName>
</protein>
<feature type="compositionally biased region" description="Gly residues" evidence="11">
    <location>
        <begin position="142"/>
        <end position="156"/>
    </location>
</feature>
<dbReference type="AlphaFoldDB" id="A0A1D1UTB4"/>
<evidence type="ECO:0000256" key="7">
    <source>
        <dbReference type="ARBA" id="ARBA00022982"/>
    </source>
</evidence>
<keyword evidence="3" id="KW-0813">Transport</keyword>
<evidence type="ECO:0000256" key="3">
    <source>
        <dbReference type="ARBA" id="ARBA00022448"/>
    </source>
</evidence>
<dbReference type="GO" id="GO:0005743">
    <property type="term" value="C:mitochondrial inner membrane"/>
    <property type="evidence" value="ECO:0007669"/>
    <property type="project" value="UniProtKB-SubCell"/>
</dbReference>
<dbReference type="STRING" id="947166.A0A1D1UTB4"/>
<feature type="compositionally biased region" description="Low complexity" evidence="11">
    <location>
        <begin position="46"/>
        <end position="59"/>
    </location>
</feature>
<keyword evidence="6" id="KW-0999">Mitochondrion inner membrane</keyword>
<evidence type="ECO:0000256" key="4">
    <source>
        <dbReference type="ARBA" id="ARBA00022660"/>
    </source>
</evidence>
<evidence type="ECO:0000256" key="5">
    <source>
        <dbReference type="ARBA" id="ARBA00022692"/>
    </source>
</evidence>
<evidence type="ECO:0000313" key="12">
    <source>
        <dbReference type="EMBL" id="GAU89418.1"/>
    </source>
</evidence>
<keyword evidence="9" id="KW-0496">Mitochondrion</keyword>
<keyword evidence="7" id="KW-0249">Electron transport</keyword>